<keyword evidence="2" id="KW-0677">Repeat</keyword>
<dbReference type="SUPFAM" id="SSF46785">
    <property type="entry name" value="Winged helix' DNA-binding domain"/>
    <property type="match status" value="1"/>
</dbReference>
<dbReference type="InterPro" id="IPR035897">
    <property type="entry name" value="Toll_tir_struct_dom_sf"/>
</dbReference>
<evidence type="ECO:0000259" key="5">
    <source>
        <dbReference type="PROSITE" id="PS50104"/>
    </source>
</evidence>
<dbReference type="InterPro" id="IPR055414">
    <property type="entry name" value="LRR_R13L4/SHOC2-like"/>
</dbReference>
<dbReference type="GO" id="GO:0006952">
    <property type="term" value="P:defense response"/>
    <property type="evidence" value="ECO:0007669"/>
    <property type="project" value="UniProtKB-KW"/>
</dbReference>
<dbReference type="InterPro" id="IPR036390">
    <property type="entry name" value="WH_DNA-bd_sf"/>
</dbReference>
<feature type="domain" description="TIR" evidence="5">
    <location>
        <begin position="4"/>
        <end position="173"/>
    </location>
</feature>
<dbReference type="Pfam" id="PF00931">
    <property type="entry name" value="NB-ARC"/>
    <property type="match status" value="1"/>
</dbReference>
<dbReference type="InterPro" id="IPR002182">
    <property type="entry name" value="NB-ARC"/>
</dbReference>
<dbReference type="PRINTS" id="PR00364">
    <property type="entry name" value="DISEASERSIST"/>
</dbReference>
<dbReference type="SMART" id="SM00369">
    <property type="entry name" value="LRR_TYP"/>
    <property type="match status" value="5"/>
</dbReference>
<evidence type="ECO:0000256" key="4">
    <source>
        <dbReference type="ARBA" id="ARBA00023027"/>
    </source>
</evidence>
<dbReference type="InterPro" id="IPR044974">
    <property type="entry name" value="Disease_R_plants"/>
</dbReference>
<organism evidence="6 7">
    <name type="scientific">Eucalyptus globulus</name>
    <name type="common">Tasmanian blue gum</name>
    <dbReference type="NCBI Taxonomy" id="34317"/>
    <lineage>
        <taxon>Eukaryota</taxon>
        <taxon>Viridiplantae</taxon>
        <taxon>Streptophyta</taxon>
        <taxon>Embryophyta</taxon>
        <taxon>Tracheophyta</taxon>
        <taxon>Spermatophyta</taxon>
        <taxon>Magnoliopsida</taxon>
        <taxon>eudicotyledons</taxon>
        <taxon>Gunneridae</taxon>
        <taxon>Pentapetalae</taxon>
        <taxon>rosids</taxon>
        <taxon>malvids</taxon>
        <taxon>Myrtales</taxon>
        <taxon>Myrtaceae</taxon>
        <taxon>Myrtoideae</taxon>
        <taxon>Eucalypteae</taxon>
        <taxon>Eucalyptus</taxon>
    </lineage>
</organism>
<dbReference type="AlphaFoldDB" id="A0ABD3L2F3"/>
<dbReference type="Pfam" id="PF23282">
    <property type="entry name" value="WHD_ROQ1"/>
    <property type="match status" value="1"/>
</dbReference>
<keyword evidence="7" id="KW-1185">Reference proteome</keyword>
<comment type="caution">
    <text evidence="6">The sequence shown here is derived from an EMBL/GenBank/DDBJ whole genome shotgun (WGS) entry which is preliminary data.</text>
</comment>
<dbReference type="GO" id="GO:0051707">
    <property type="term" value="P:response to other organism"/>
    <property type="evidence" value="ECO:0007669"/>
    <property type="project" value="UniProtKB-ARBA"/>
</dbReference>
<name>A0ABD3L2F3_EUCGL</name>
<evidence type="ECO:0000256" key="2">
    <source>
        <dbReference type="ARBA" id="ARBA00022737"/>
    </source>
</evidence>
<dbReference type="Pfam" id="PF23598">
    <property type="entry name" value="LRR_14"/>
    <property type="match status" value="1"/>
</dbReference>
<gene>
    <name evidence="6" type="ORF">ACJRO7_014803</name>
</gene>
<keyword evidence="4" id="KW-0520">NAD</keyword>
<dbReference type="SMART" id="SM00255">
    <property type="entry name" value="TIR"/>
    <property type="match status" value="1"/>
</dbReference>
<proteinExistence type="predicted"/>
<accession>A0ABD3L2F3</accession>
<dbReference type="InterPro" id="IPR003591">
    <property type="entry name" value="Leu-rich_rpt_typical-subtyp"/>
</dbReference>
<dbReference type="SUPFAM" id="SSF52058">
    <property type="entry name" value="L domain-like"/>
    <property type="match status" value="2"/>
</dbReference>
<dbReference type="SUPFAM" id="SSF52540">
    <property type="entry name" value="P-loop containing nucleoside triphosphate hydrolases"/>
    <property type="match status" value="1"/>
</dbReference>
<evidence type="ECO:0000313" key="7">
    <source>
        <dbReference type="Proteomes" id="UP001634007"/>
    </source>
</evidence>
<dbReference type="Proteomes" id="UP001634007">
    <property type="component" value="Unassembled WGS sequence"/>
</dbReference>
<dbReference type="EMBL" id="JBJKBG010000003">
    <property type="protein sequence ID" value="KAL3745742.1"/>
    <property type="molecule type" value="Genomic_DNA"/>
</dbReference>
<sequence length="1086" mass="123958">MEGCDYEVFLSFRGPDTRTGFTDHLYIRLTDAGVRTYRDAEDLRVGEEIGPDLLGAIEQSKISIPIFSKSYASSKWCLKELAQMVECRKRKGQIIMPIFYHVEPSEVRYQTGGYGEALLEHENEKRVDDKSIRKWRAALNEVGRLKGWDIENVANRHEGQLVKELVTKVLSELKKAYLVVSDFLVGVDDYVKEVEGLLGTNTDDVKIVGIHGMGGIGKTTLAKVVYNKLSRDFADCCFLDDVRETSHSKGIVFVQNQLISNLSKKAHPGINSKDEGIMAIEERFSSKKVLILLDDVNEKDQLTALLGRRSCFGLGSRILITTRKVNVLREFGVKLTYLVGGLDPKRSLQLFSMHVFRSDHPPIEKMEQSREIVKIAEGLPLTLEVMGSTLSICGQRKEMWDDYLVKWKKGHIEGIGSKLKISYEELDSDQKQIFLDIACLFHEYDKNMAIYMWRDCGLCPIQNLEVLQLMSLIKIGEDNKLWMHDQLKDLGREIVSQESGGELDKQRRLWNHNDALEMLLRKKGNAKLEALCLQFKDWSEYRFTLEGFAALPKLRFLQVDSKHLSYERVDSFLSQATLLWHNMPFITSCTDCSLSENQLLPNLRWLSWHNFPRRILRLSKFSLSNLVILDFSGSRLTHDWDGWRHIKRAKKLKVLNLSECERLSKTPDFSGLLTLERLIIEGCHKLAEIDSSIGQLKHLEYLNLNNCQSLFHLPKELGTLPALTELILDNTSIVRLPDWWGIKNMESPHVHISLSSKAGDSLNCLTSLLQLSLNHTRITHLPDSIGALINLESLLLRECFSMERLPSSIRELRSLTELDLSDSGFIELPDSMESLENLKALKLFLLQKSVVSALPKLPESLTSLAIISNALTVDPDLSNLINLKLLLFIIMEPEISSESELVQVPMPRWIGKLSKLEVLTLGLPNITNLSPEFGALPYLKTLQLFSCCALERISQIPSTVTKLHIGRCPVLTTLDISYLKNLSELYVFGSPIEDLSERALSEDLLEWKISKDYGYDLAVTFGKMMCEQHGVDYLPSEYSILRELYKVQLHSHCLRALPKFLRYKFFFSLRRVFAIIFYLLRALHTL</sequence>
<dbReference type="InterPro" id="IPR000157">
    <property type="entry name" value="TIR_dom"/>
</dbReference>
<dbReference type="FunFam" id="3.40.50.10140:FF:000007">
    <property type="entry name" value="Disease resistance protein (TIR-NBS-LRR class)"/>
    <property type="match status" value="1"/>
</dbReference>
<dbReference type="PROSITE" id="PS50104">
    <property type="entry name" value="TIR"/>
    <property type="match status" value="1"/>
</dbReference>
<dbReference type="Gene3D" id="3.40.50.300">
    <property type="entry name" value="P-loop containing nucleotide triphosphate hydrolases"/>
    <property type="match status" value="1"/>
</dbReference>
<dbReference type="PANTHER" id="PTHR11017:SF570">
    <property type="entry name" value="DISEASE RESISTANCE PROTEIN (TIR-NBS CLASS)-RELATED"/>
    <property type="match status" value="1"/>
</dbReference>
<dbReference type="Gene3D" id="1.10.8.430">
    <property type="entry name" value="Helical domain of apoptotic protease-activating factors"/>
    <property type="match status" value="1"/>
</dbReference>
<evidence type="ECO:0000256" key="1">
    <source>
        <dbReference type="ARBA" id="ARBA00022614"/>
    </source>
</evidence>
<dbReference type="Gene3D" id="3.40.50.10140">
    <property type="entry name" value="Toll/interleukin-1 receptor homology (TIR) domain"/>
    <property type="match status" value="1"/>
</dbReference>
<dbReference type="SUPFAM" id="SSF52200">
    <property type="entry name" value="Toll/Interleukin receptor TIR domain"/>
    <property type="match status" value="1"/>
</dbReference>
<protein>
    <recommendedName>
        <fullName evidence="5">TIR domain-containing protein</fullName>
    </recommendedName>
</protein>
<dbReference type="InterPro" id="IPR058192">
    <property type="entry name" value="WHD_ROQ1-like"/>
</dbReference>
<dbReference type="InterPro" id="IPR042197">
    <property type="entry name" value="Apaf_helical"/>
</dbReference>
<evidence type="ECO:0000313" key="6">
    <source>
        <dbReference type="EMBL" id="KAL3745742.1"/>
    </source>
</evidence>
<dbReference type="InterPro" id="IPR027417">
    <property type="entry name" value="P-loop_NTPase"/>
</dbReference>
<dbReference type="Gene3D" id="3.80.10.10">
    <property type="entry name" value="Ribonuclease Inhibitor"/>
    <property type="match status" value="2"/>
</dbReference>
<keyword evidence="1" id="KW-0433">Leucine-rich repeat</keyword>
<keyword evidence="3" id="KW-0611">Plant defense</keyword>
<reference evidence="6 7" key="1">
    <citation type="submission" date="2024-11" db="EMBL/GenBank/DDBJ databases">
        <title>Chromosome-level genome assembly of Eucalyptus globulus Labill. provides insights into its genome evolution.</title>
        <authorList>
            <person name="Li X."/>
        </authorList>
    </citation>
    <scope>NUCLEOTIDE SEQUENCE [LARGE SCALE GENOMIC DNA]</scope>
    <source>
        <strain evidence="6">CL2024</strain>
        <tissue evidence="6">Fresh tender leaves</tissue>
    </source>
</reference>
<dbReference type="Pfam" id="PF01582">
    <property type="entry name" value="TIR"/>
    <property type="match status" value="1"/>
</dbReference>
<dbReference type="InterPro" id="IPR032675">
    <property type="entry name" value="LRR_dom_sf"/>
</dbReference>
<evidence type="ECO:0000256" key="3">
    <source>
        <dbReference type="ARBA" id="ARBA00022821"/>
    </source>
</evidence>
<dbReference type="PANTHER" id="PTHR11017">
    <property type="entry name" value="LEUCINE-RICH REPEAT-CONTAINING PROTEIN"/>
    <property type="match status" value="1"/>
</dbReference>